<keyword evidence="4 7" id="KW-0812">Transmembrane</keyword>
<feature type="transmembrane region" description="Helical" evidence="7">
    <location>
        <begin position="12"/>
        <end position="33"/>
    </location>
</feature>
<dbReference type="AlphaFoldDB" id="A0A916TUA1"/>
<comment type="similarity">
    <text evidence="2">Belongs to the polysaccharide synthase family.</text>
</comment>
<comment type="caution">
    <text evidence="8">The sequence shown here is derived from an EMBL/GenBank/DDBJ whole genome shotgun (WGS) entry which is preliminary data.</text>
</comment>
<dbReference type="EMBL" id="BMHK01000009">
    <property type="protein sequence ID" value="GGB98799.1"/>
    <property type="molecule type" value="Genomic_DNA"/>
</dbReference>
<feature type="transmembrane region" description="Helical" evidence="7">
    <location>
        <begin position="279"/>
        <end position="301"/>
    </location>
</feature>
<feature type="transmembrane region" description="Helical" evidence="7">
    <location>
        <begin position="109"/>
        <end position="130"/>
    </location>
</feature>
<feature type="transmembrane region" description="Helical" evidence="7">
    <location>
        <begin position="313"/>
        <end position="338"/>
    </location>
</feature>
<evidence type="ECO:0000256" key="4">
    <source>
        <dbReference type="ARBA" id="ARBA00022692"/>
    </source>
</evidence>
<sequence>MSVRGAAVWAMAGQYLSFAIQFASSVVISRFFLTPGEVGLFSIALAAALLVAILQDFGLARYISGLPVIDKHEISRCSSVALLFSLVVAGVIALLAWPVAAAYDLPSLVPLLTIIAGSYLFLPLAVVPMALLAREMRFDGHFAINVGSAGVQAGVAISLAALGYSTFALAWATVAAGLTRGLIAQLLRPAPPWPLRFDRLRTVLNFGTRTSALYLTGALGTRTPDLIIGKLLTLTAVGLYSRAASLSDQFRTLVSGAIGSVFFPAFARIRDRGEDMGQPYLRVCAGYSAVIWPGMAGLALAAEPIVRLLYGELWMGVAPLLTMISLTEILLISLPLVSDLPILLGRMNRLLAYNMIDTAMSLTLLALGAWWGGVEGAAASRLVYAVLWLLLYARFIHGLVRFSLTGLFSIYLRSAIATIAAITPLALTYALWTTPDRIGFPTLCAATFAGGLCWLGSLVLLRHPALAEMLSIAETLPMVRPLGRMLKAVAPEQRA</sequence>
<keyword evidence="3" id="KW-1003">Cell membrane</keyword>
<proteinExistence type="inferred from homology"/>
<evidence type="ECO:0008006" key="10">
    <source>
        <dbReference type="Google" id="ProtNLM"/>
    </source>
</evidence>
<feature type="transmembrane region" description="Helical" evidence="7">
    <location>
        <begin position="80"/>
        <end position="103"/>
    </location>
</feature>
<evidence type="ECO:0000256" key="3">
    <source>
        <dbReference type="ARBA" id="ARBA00022475"/>
    </source>
</evidence>
<accession>A0A916TUA1</accession>
<evidence type="ECO:0000256" key="6">
    <source>
        <dbReference type="ARBA" id="ARBA00023136"/>
    </source>
</evidence>
<feature type="transmembrane region" description="Helical" evidence="7">
    <location>
        <begin position="249"/>
        <end position="267"/>
    </location>
</feature>
<evidence type="ECO:0000256" key="5">
    <source>
        <dbReference type="ARBA" id="ARBA00022989"/>
    </source>
</evidence>
<keyword evidence="5 7" id="KW-1133">Transmembrane helix</keyword>
<feature type="transmembrane region" description="Helical" evidence="7">
    <location>
        <begin position="39"/>
        <end position="59"/>
    </location>
</feature>
<name>A0A916TUA1_9SPHN</name>
<dbReference type="PANTHER" id="PTHR30250:SF10">
    <property type="entry name" value="LIPOPOLYSACCHARIDE BIOSYNTHESIS PROTEIN WZXC"/>
    <property type="match status" value="1"/>
</dbReference>
<protein>
    <recommendedName>
        <fullName evidence="10">Polysaccharide biosynthesis protein</fullName>
    </recommendedName>
</protein>
<gene>
    <name evidence="8" type="ORF">GCM10011494_16580</name>
</gene>
<dbReference type="Pfam" id="PF13440">
    <property type="entry name" value="Polysacc_synt_3"/>
    <property type="match status" value="1"/>
</dbReference>
<feature type="transmembrane region" description="Helical" evidence="7">
    <location>
        <begin position="411"/>
        <end position="432"/>
    </location>
</feature>
<organism evidence="8 9">
    <name type="scientific">Novosphingobium endophyticum</name>
    <dbReference type="NCBI Taxonomy" id="1955250"/>
    <lineage>
        <taxon>Bacteria</taxon>
        <taxon>Pseudomonadati</taxon>
        <taxon>Pseudomonadota</taxon>
        <taxon>Alphaproteobacteria</taxon>
        <taxon>Sphingomonadales</taxon>
        <taxon>Sphingomonadaceae</taxon>
        <taxon>Novosphingobium</taxon>
    </lineage>
</organism>
<dbReference type="GO" id="GO:0005886">
    <property type="term" value="C:plasma membrane"/>
    <property type="evidence" value="ECO:0007669"/>
    <property type="project" value="UniProtKB-SubCell"/>
</dbReference>
<comment type="subcellular location">
    <subcellularLocation>
        <location evidence="1">Cell membrane</location>
        <topology evidence="1">Multi-pass membrane protein</topology>
    </subcellularLocation>
</comment>
<dbReference type="PANTHER" id="PTHR30250">
    <property type="entry name" value="PST FAMILY PREDICTED COLANIC ACID TRANSPORTER"/>
    <property type="match status" value="1"/>
</dbReference>
<keyword evidence="6 7" id="KW-0472">Membrane</keyword>
<evidence type="ECO:0000313" key="9">
    <source>
        <dbReference type="Proteomes" id="UP000608154"/>
    </source>
</evidence>
<feature type="transmembrane region" description="Helical" evidence="7">
    <location>
        <begin position="383"/>
        <end position="404"/>
    </location>
</feature>
<feature type="transmembrane region" description="Helical" evidence="7">
    <location>
        <begin position="438"/>
        <end position="461"/>
    </location>
</feature>
<keyword evidence="9" id="KW-1185">Reference proteome</keyword>
<reference evidence="8" key="2">
    <citation type="submission" date="2020-09" db="EMBL/GenBank/DDBJ databases">
        <authorList>
            <person name="Sun Q."/>
            <person name="Zhou Y."/>
        </authorList>
    </citation>
    <scope>NUCLEOTIDE SEQUENCE</scope>
    <source>
        <strain evidence="8">CGMCC 1.15095</strain>
    </source>
</reference>
<reference evidence="8" key="1">
    <citation type="journal article" date="2014" name="Int. J. Syst. Evol. Microbiol.">
        <title>Complete genome sequence of Corynebacterium casei LMG S-19264T (=DSM 44701T), isolated from a smear-ripened cheese.</title>
        <authorList>
            <consortium name="US DOE Joint Genome Institute (JGI-PGF)"/>
            <person name="Walter F."/>
            <person name="Albersmeier A."/>
            <person name="Kalinowski J."/>
            <person name="Ruckert C."/>
        </authorList>
    </citation>
    <scope>NUCLEOTIDE SEQUENCE</scope>
    <source>
        <strain evidence="8">CGMCC 1.15095</strain>
    </source>
</reference>
<dbReference type="Proteomes" id="UP000608154">
    <property type="component" value="Unassembled WGS sequence"/>
</dbReference>
<evidence type="ECO:0000256" key="2">
    <source>
        <dbReference type="ARBA" id="ARBA00007430"/>
    </source>
</evidence>
<evidence type="ECO:0000256" key="1">
    <source>
        <dbReference type="ARBA" id="ARBA00004651"/>
    </source>
</evidence>
<feature type="transmembrane region" description="Helical" evidence="7">
    <location>
        <begin position="350"/>
        <end position="371"/>
    </location>
</feature>
<evidence type="ECO:0000256" key="7">
    <source>
        <dbReference type="SAM" id="Phobius"/>
    </source>
</evidence>
<evidence type="ECO:0000313" key="8">
    <source>
        <dbReference type="EMBL" id="GGB98799.1"/>
    </source>
</evidence>
<dbReference type="InterPro" id="IPR050833">
    <property type="entry name" value="Poly_Biosynth_Transport"/>
</dbReference>